<dbReference type="Gene3D" id="3.30.160.60">
    <property type="entry name" value="Classic Zinc Finger"/>
    <property type="match status" value="2"/>
</dbReference>
<evidence type="ECO:0000256" key="10">
    <source>
        <dbReference type="PROSITE-ProRule" id="PRU00042"/>
    </source>
</evidence>
<dbReference type="PANTHER" id="PTHR45944:SF1">
    <property type="entry name" value="TRANSCRIPTION FACTOR HIVEP2"/>
    <property type="match status" value="1"/>
</dbReference>
<evidence type="ECO:0000256" key="4">
    <source>
        <dbReference type="ARBA" id="ARBA00022737"/>
    </source>
</evidence>
<comment type="subcellular location">
    <subcellularLocation>
        <location evidence="1">Nucleus</location>
    </subcellularLocation>
</comment>
<keyword evidence="13" id="KW-1185">Reference proteome</keyword>
<evidence type="ECO:0000256" key="5">
    <source>
        <dbReference type="ARBA" id="ARBA00022771"/>
    </source>
</evidence>
<evidence type="ECO:0000256" key="6">
    <source>
        <dbReference type="ARBA" id="ARBA00022833"/>
    </source>
</evidence>
<proteinExistence type="predicted"/>
<dbReference type="GO" id="GO:0008270">
    <property type="term" value="F:zinc ion binding"/>
    <property type="evidence" value="ECO:0007669"/>
    <property type="project" value="UniProtKB-KW"/>
</dbReference>
<dbReference type="PANTHER" id="PTHR45944">
    <property type="entry name" value="SCHNURRI, ISOFORM F"/>
    <property type="match status" value="1"/>
</dbReference>
<reference evidence="12" key="2">
    <citation type="submission" date="2025-08" db="UniProtKB">
        <authorList>
            <consortium name="Ensembl"/>
        </authorList>
    </citation>
    <scope>IDENTIFICATION</scope>
</reference>
<keyword evidence="4" id="KW-0677">Repeat</keyword>
<dbReference type="Proteomes" id="UP000265120">
    <property type="component" value="Chromosome 1"/>
</dbReference>
<sequence>NHGHNDATLNVMMLLSSGALNGCEITARRFKGFFCFINKYLTQIIAKQVFFAHTSSVSCVGYVLKKHIRSHTGERPYPCVPCGFSFKTKSNLYKHRKSHAHSVKAGTVPFSELGSYHANTDQGSFEGEGELFSDYISSAFTSKLVSSCKNTNPCAILWQYHIHFSITGF</sequence>
<evidence type="ECO:0000256" key="7">
    <source>
        <dbReference type="ARBA" id="ARBA00023015"/>
    </source>
</evidence>
<dbReference type="PROSITE" id="PS50157">
    <property type="entry name" value="ZINC_FINGER_C2H2_2"/>
    <property type="match status" value="1"/>
</dbReference>
<evidence type="ECO:0000313" key="13">
    <source>
        <dbReference type="Proteomes" id="UP000265120"/>
    </source>
</evidence>
<keyword evidence="9" id="KW-0539">Nucleus</keyword>
<organism evidence="12 13">
    <name type="scientific">Cynoglossus semilaevis</name>
    <name type="common">Tongue sole</name>
    <dbReference type="NCBI Taxonomy" id="244447"/>
    <lineage>
        <taxon>Eukaryota</taxon>
        <taxon>Metazoa</taxon>
        <taxon>Chordata</taxon>
        <taxon>Craniata</taxon>
        <taxon>Vertebrata</taxon>
        <taxon>Euteleostomi</taxon>
        <taxon>Actinopterygii</taxon>
        <taxon>Neopterygii</taxon>
        <taxon>Teleostei</taxon>
        <taxon>Neoteleostei</taxon>
        <taxon>Acanthomorphata</taxon>
        <taxon>Carangaria</taxon>
        <taxon>Pleuronectiformes</taxon>
        <taxon>Pleuronectoidei</taxon>
        <taxon>Cynoglossidae</taxon>
        <taxon>Cynoglossinae</taxon>
        <taxon>Cynoglossus</taxon>
    </lineage>
</organism>
<keyword evidence="7" id="KW-0805">Transcription regulation</keyword>
<protein>
    <recommendedName>
        <fullName evidence="11">C2H2-type domain-containing protein</fullName>
    </recommendedName>
</protein>
<evidence type="ECO:0000256" key="8">
    <source>
        <dbReference type="ARBA" id="ARBA00023163"/>
    </source>
</evidence>
<keyword evidence="2" id="KW-0597">Phosphoprotein</keyword>
<dbReference type="GO" id="GO:0005634">
    <property type="term" value="C:nucleus"/>
    <property type="evidence" value="ECO:0007669"/>
    <property type="project" value="UniProtKB-SubCell"/>
</dbReference>
<keyword evidence="3" id="KW-0479">Metal-binding</keyword>
<dbReference type="Ensembl" id="ENSCSET00000011685.1">
    <property type="protein sequence ID" value="ENSCSEP00000011545.1"/>
    <property type="gene ID" value="ENSCSEG00000007403.1"/>
</dbReference>
<dbReference type="InterPro" id="IPR051969">
    <property type="entry name" value="Zinc-finger_DNA-bd_regulators"/>
</dbReference>
<keyword evidence="6" id="KW-0862">Zinc</keyword>
<dbReference type="GO" id="GO:0000981">
    <property type="term" value="F:DNA-binding transcription factor activity, RNA polymerase II-specific"/>
    <property type="evidence" value="ECO:0007669"/>
    <property type="project" value="TreeGrafter"/>
</dbReference>
<keyword evidence="8" id="KW-0804">Transcription</keyword>
<dbReference type="AlphaFoldDB" id="A0A3P8VGI1"/>
<feature type="domain" description="C2H2-type" evidence="11">
    <location>
        <begin position="77"/>
        <end position="104"/>
    </location>
</feature>
<keyword evidence="5 10" id="KW-0863">Zinc-finger</keyword>
<evidence type="ECO:0000256" key="2">
    <source>
        <dbReference type="ARBA" id="ARBA00022553"/>
    </source>
</evidence>
<reference evidence="12" key="3">
    <citation type="submission" date="2025-09" db="UniProtKB">
        <authorList>
            <consortium name="Ensembl"/>
        </authorList>
    </citation>
    <scope>IDENTIFICATION</scope>
</reference>
<dbReference type="SUPFAM" id="SSF57667">
    <property type="entry name" value="beta-beta-alpha zinc fingers"/>
    <property type="match status" value="1"/>
</dbReference>
<dbReference type="InterPro" id="IPR013087">
    <property type="entry name" value="Znf_C2H2_type"/>
</dbReference>
<dbReference type="GeneTree" id="ENSGT00940000156512"/>
<dbReference type="GO" id="GO:0000978">
    <property type="term" value="F:RNA polymerase II cis-regulatory region sequence-specific DNA binding"/>
    <property type="evidence" value="ECO:0007669"/>
    <property type="project" value="TreeGrafter"/>
</dbReference>
<name>A0A3P8VGI1_CYNSE</name>
<dbReference type="PROSITE" id="PS00028">
    <property type="entry name" value="ZINC_FINGER_C2H2_1"/>
    <property type="match status" value="1"/>
</dbReference>
<dbReference type="FunFam" id="3.30.160.60:FF:000033">
    <property type="entry name" value="Immunodeficiency virus type I enhancer binding protein 1"/>
    <property type="match status" value="1"/>
</dbReference>
<evidence type="ECO:0000256" key="1">
    <source>
        <dbReference type="ARBA" id="ARBA00004123"/>
    </source>
</evidence>
<accession>A0A3P8VGI1</accession>
<evidence type="ECO:0000256" key="3">
    <source>
        <dbReference type="ARBA" id="ARBA00022723"/>
    </source>
</evidence>
<reference evidence="12 13" key="1">
    <citation type="journal article" date="2014" name="Nat. Genet.">
        <title>Whole-genome sequence of a flatfish provides insights into ZW sex chromosome evolution and adaptation to a benthic lifestyle.</title>
        <authorList>
            <person name="Chen S."/>
            <person name="Zhang G."/>
            <person name="Shao C."/>
            <person name="Huang Q."/>
            <person name="Liu G."/>
            <person name="Zhang P."/>
            <person name="Song W."/>
            <person name="An N."/>
            <person name="Chalopin D."/>
            <person name="Volff J.N."/>
            <person name="Hong Y."/>
            <person name="Li Q."/>
            <person name="Sha Z."/>
            <person name="Zhou H."/>
            <person name="Xie M."/>
            <person name="Yu Q."/>
            <person name="Liu Y."/>
            <person name="Xiang H."/>
            <person name="Wang N."/>
            <person name="Wu K."/>
            <person name="Yang C."/>
            <person name="Zhou Q."/>
            <person name="Liao X."/>
            <person name="Yang L."/>
            <person name="Hu Q."/>
            <person name="Zhang J."/>
            <person name="Meng L."/>
            <person name="Jin L."/>
            <person name="Tian Y."/>
            <person name="Lian J."/>
            <person name="Yang J."/>
            <person name="Miao G."/>
            <person name="Liu S."/>
            <person name="Liang Z."/>
            <person name="Yan F."/>
            <person name="Li Y."/>
            <person name="Sun B."/>
            <person name="Zhang H."/>
            <person name="Zhang J."/>
            <person name="Zhu Y."/>
            <person name="Du M."/>
            <person name="Zhao Y."/>
            <person name="Schartl M."/>
            <person name="Tang Q."/>
            <person name="Wang J."/>
        </authorList>
    </citation>
    <scope>NUCLEOTIDE SEQUENCE</scope>
</reference>
<evidence type="ECO:0000259" key="11">
    <source>
        <dbReference type="PROSITE" id="PS50157"/>
    </source>
</evidence>
<evidence type="ECO:0000313" key="12">
    <source>
        <dbReference type="Ensembl" id="ENSCSEP00000011545.1"/>
    </source>
</evidence>
<dbReference type="InterPro" id="IPR036236">
    <property type="entry name" value="Znf_C2H2_sf"/>
</dbReference>
<evidence type="ECO:0000256" key="9">
    <source>
        <dbReference type="ARBA" id="ARBA00023242"/>
    </source>
</evidence>